<keyword evidence="2" id="KW-1185">Reference proteome</keyword>
<evidence type="ECO:0000313" key="1">
    <source>
        <dbReference type="EMBL" id="PKW18901.1"/>
    </source>
</evidence>
<proteinExistence type="predicted"/>
<gene>
    <name evidence="1" type="ORF">A8926_7039</name>
</gene>
<sequence>MLTMRDYVSKMLGDPTHLEEIAMRLTFLGTTSSKGQCPNLYETDRDTYVVQGYEITDPEALAALRERGMPDHETAVEIPKALLGFAPRD</sequence>
<comment type="caution">
    <text evidence="1">The sequence shown here is derived from an EMBL/GenBank/DDBJ whole genome shotgun (WGS) entry which is preliminary data.</text>
</comment>
<organism evidence="1 2">
    <name type="scientific">Saccharopolyspora spinosa</name>
    <dbReference type="NCBI Taxonomy" id="60894"/>
    <lineage>
        <taxon>Bacteria</taxon>
        <taxon>Bacillati</taxon>
        <taxon>Actinomycetota</taxon>
        <taxon>Actinomycetes</taxon>
        <taxon>Pseudonocardiales</taxon>
        <taxon>Pseudonocardiaceae</taxon>
        <taxon>Saccharopolyspora</taxon>
    </lineage>
</organism>
<dbReference type="EMBL" id="PJNB01000001">
    <property type="protein sequence ID" value="PKW18901.1"/>
    <property type="molecule type" value="Genomic_DNA"/>
</dbReference>
<dbReference type="AlphaFoldDB" id="A0A2N3Y7R0"/>
<accession>A0A2N3Y7R0</accession>
<reference evidence="1" key="1">
    <citation type="submission" date="2017-12" db="EMBL/GenBank/DDBJ databases">
        <title>Sequencing the genomes of 1000 Actinobacteria strains.</title>
        <authorList>
            <person name="Klenk H.-P."/>
        </authorList>
    </citation>
    <scope>NUCLEOTIDE SEQUENCE [LARGE SCALE GENOMIC DNA]</scope>
    <source>
        <strain evidence="1">DSM 44228</strain>
    </source>
</reference>
<dbReference type="Proteomes" id="UP000233786">
    <property type="component" value="Unassembled WGS sequence"/>
</dbReference>
<name>A0A2N3Y7R0_SACSN</name>
<evidence type="ECO:0000313" key="2">
    <source>
        <dbReference type="Proteomes" id="UP000233786"/>
    </source>
</evidence>
<protein>
    <submittedName>
        <fullName evidence="1">Uncharacterized protein</fullName>
    </submittedName>
</protein>
<dbReference type="STRING" id="994479.GCA_000194155_05054"/>